<comment type="caution">
    <text evidence="8">The sequence shown here is derived from an EMBL/GenBank/DDBJ whole genome shotgun (WGS) entry which is preliminary data.</text>
</comment>
<dbReference type="Proteomes" id="UP000824264">
    <property type="component" value="Unassembled WGS sequence"/>
</dbReference>
<dbReference type="NCBIfam" id="TIGR00722">
    <property type="entry name" value="ttdA_fumA_fumB"/>
    <property type="match status" value="1"/>
</dbReference>
<reference evidence="8" key="2">
    <citation type="submission" date="2021-04" db="EMBL/GenBank/DDBJ databases">
        <authorList>
            <person name="Gilroy R."/>
        </authorList>
    </citation>
    <scope>NUCLEOTIDE SEQUENCE</scope>
    <source>
        <strain evidence="8">ChiSxjej5B17-1746</strain>
    </source>
</reference>
<keyword evidence="2" id="KW-0004">4Fe-4S</keyword>
<sequence>MREIHVSTIRDTVAELAVAACCRLPDVMYGAIQSSMEREASPAGKDVLRQLLLNADIAASESTPICQDTGLAVVFAEVGQDVHVVGGSFEGAVNEGVAKGYTEGYLRKSSVAEPLFERKNTGDNTPAVLHVRLVPGDRIRLKLAPKGAGSENKSAVKMLVPADGIEGVKRFVVDTVRAAGSSPCPPMVVGVGIGGTMELAALCAKRAAMRDVDTRNPDPRYAAFEEELLGLLNALGTGPQGLGGTTTAFKVNVEWCATHIASLPVAVNINCHAARHAEAEL</sequence>
<name>A0A9D1R1I9_9BACT</name>
<keyword evidence="4" id="KW-0408">Iron</keyword>
<dbReference type="PANTHER" id="PTHR30389:SF17">
    <property type="entry name" value="L(+)-TARTRATE DEHYDRATASE SUBUNIT ALPHA-RELATED"/>
    <property type="match status" value="1"/>
</dbReference>
<evidence type="ECO:0000256" key="4">
    <source>
        <dbReference type="ARBA" id="ARBA00023004"/>
    </source>
</evidence>
<evidence type="ECO:0000256" key="5">
    <source>
        <dbReference type="ARBA" id="ARBA00023014"/>
    </source>
</evidence>
<dbReference type="NCBIfam" id="NF004885">
    <property type="entry name" value="PRK06246.1"/>
    <property type="match status" value="1"/>
</dbReference>
<gene>
    <name evidence="8" type="ORF">H9874_10545</name>
</gene>
<dbReference type="Pfam" id="PF05681">
    <property type="entry name" value="Fumerase"/>
    <property type="match status" value="1"/>
</dbReference>
<organism evidence="8 9">
    <name type="scientific">Candidatus Bilophila faecipullorum</name>
    <dbReference type="NCBI Taxonomy" id="2838482"/>
    <lineage>
        <taxon>Bacteria</taxon>
        <taxon>Pseudomonadati</taxon>
        <taxon>Thermodesulfobacteriota</taxon>
        <taxon>Desulfovibrionia</taxon>
        <taxon>Desulfovibrionales</taxon>
        <taxon>Desulfovibrionaceae</taxon>
        <taxon>Bilophila</taxon>
    </lineage>
</organism>
<evidence type="ECO:0000256" key="3">
    <source>
        <dbReference type="ARBA" id="ARBA00022723"/>
    </source>
</evidence>
<dbReference type="InterPro" id="IPR051208">
    <property type="entry name" value="Class-I_Fumarase/Tartrate_DH"/>
</dbReference>
<dbReference type="GO" id="GO:0004333">
    <property type="term" value="F:fumarate hydratase activity"/>
    <property type="evidence" value="ECO:0007669"/>
    <property type="project" value="UniProtKB-EC"/>
</dbReference>
<proteinExistence type="inferred from homology"/>
<evidence type="ECO:0000256" key="2">
    <source>
        <dbReference type="ARBA" id="ARBA00022485"/>
    </source>
</evidence>
<accession>A0A9D1R1I9</accession>
<reference evidence="8" key="1">
    <citation type="journal article" date="2021" name="PeerJ">
        <title>Extensive microbial diversity within the chicken gut microbiome revealed by metagenomics and culture.</title>
        <authorList>
            <person name="Gilroy R."/>
            <person name="Ravi A."/>
            <person name="Getino M."/>
            <person name="Pursley I."/>
            <person name="Horton D.L."/>
            <person name="Alikhan N.F."/>
            <person name="Baker D."/>
            <person name="Gharbi K."/>
            <person name="Hall N."/>
            <person name="Watson M."/>
            <person name="Adriaenssens E.M."/>
            <person name="Foster-Nyarko E."/>
            <person name="Jarju S."/>
            <person name="Secka A."/>
            <person name="Antonio M."/>
            <person name="Oren A."/>
            <person name="Chaudhuri R.R."/>
            <person name="La Ragione R."/>
            <person name="Hildebrand F."/>
            <person name="Pallen M.J."/>
        </authorList>
    </citation>
    <scope>NUCLEOTIDE SEQUENCE</scope>
    <source>
        <strain evidence="8">ChiSxjej5B17-1746</strain>
    </source>
</reference>
<evidence type="ECO:0000313" key="8">
    <source>
        <dbReference type="EMBL" id="HIW79564.1"/>
    </source>
</evidence>
<dbReference type="InterPro" id="IPR004646">
    <property type="entry name" value="Fe-S_hydro-lyase_TtdA-typ_cat"/>
</dbReference>
<evidence type="ECO:0000259" key="7">
    <source>
        <dbReference type="Pfam" id="PF05681"/>
    </source>
</evidence>
<dbReference type="GO" id="GO:0046872">
    <property type="term" value="F:metal ion binding"/>
    <property type="evidence" value="ECO:0007669"/>
    <property type="project" value="UniProtKB-KW"/>
</dbReference>
<keyword evidence="5" id="KW-0411">Iron-sulfur</keyword>
<evidence type="ECO:0000256" key="1">
    <source>
        <dbReference type="ARBA" id="ARBA00008876"/>
    </source>
</evidence>
<dbReference type="EC" id="4.2.1.2" evidence="8"/>
<evidence type="ECO:0000256" key="6">
    <source>
        <dbReference type="ARBA" id="ARBA00023239"/>
    </source>
</evidence>
<dbReference type="GO" id="GO:0051539">
    <property type="term" value="F:4 iron, 4 sulfur cluster binding"/>
    <property type="evidence" value="ECO:0007669"/>
    <property type="project" value="UniProtKB-KW"/>
</dbReference>
<evidence type="ECO:0000313" key="9">
    <source>
        <dbReference type="Proteomes" id="UP000824264"/>
    </source>
</evidence>
<dbReference type="AlphaFoldDB" id="A0A9D1R1I9"/>
<protein>
    <submittedName>
        <fullName evidence="8">Fumarate hydratase</fullName>
        <ecNumber evidence="8">4.2.1.2</ecNumber>
    </submittedName>
</protein>
<comment type="similarity">
    <text evidence="1">Belongs to the class-I fumarase family.</text>
</comment>
<dbReference type="PANTHER" id="PTHR30389">
    <property type="entry name" value="FUMARATE HYDRATASE-RELATED"/>
    <property type="match status" value="1"/>
</dbReference>
<keyword evidence="3" id="KW-0479">Metal-binding</keyword>
<feature type="domain" description="Fe-S hydro-lyase tartrate dehydratase alpha-type catalytic" evidence="7">
    <location>
        <begin position="11"/>
        <end position="279"/>
    </location>
</feature>
<keyword evidence="6 8" id="KW-0456">Lyase</keyword>
<dbReference type="EMBL" id="DXGI01000391">
    <property type="protein sequence ID" value="HIW79564.1"/>
    <property type="molecule type" value="Genomic_DNA"/>
</dbReference>